<feature type="coiled-coil region" evidence="1">
    <location>
        <begin position="187"/>
        <end position="398"/>
    </location>
</feature>
<dbReference type="EMBL" id="MCOG01000012">
    <property type="protein sequence ID" value="ORY80539.1"/>
    <property type="molecule type" value="Genomic_DNA"/>
</dbReference>
<keyword evidence="4" id="KW-1185">Reference proteome</keyword>
<dbReference type="InterPro" id="IPR029191">
    <property type="entry name" value="Uds1"/>
</dbReference>
<name>A0A1Y2F9G8_9FUNG</name>
<dbReference type="AlphaFoldDB" id="A0A1Y2F9G8"/>
<evidence type="ECO:0000259" key="2">
    <source>
        <dbReference type="Pfam" id="PF15456"/>
    </source>
</evidence>
<organism evidence="3 4">
    <name type="scientific">Neocallimastix californiae</name>
    <dbReference type="NCBI Taxonomy" id="1754190"/>
    <lineage>
        <taxon>Eukaryota</taxon>
        <taxon>Fungi</taxon>
        <taxon>Fungi incertae sedis</taxon>
        <taxon>Chytridiomycota</taxon>
        <taxon>Chytridiomycota incertae sedis</taxon>
        <taxon>Neocallimastigomycetes</taxon>
        <taxon>Neocallimastigales</taxon>
        <taxon>Neocallimastigaceae</taxon>
        <taxon>Neocallimastix</taxon>
    </lineage>
</organism>
<dbReference type="OrthoDB" id="5569911at2759"/>
<dbReference type="Pfam" id="PF15456">
    <property type="entry name" value="Uds1"/>
    <property type="match status" value="1"/>
</dbReference>
<reference evidence="3 4" key="1">
    <citation type="submission" date="2016-08" db="EMBL/GenBank/DDBJ databases">
        <title>A Parts List for Fungal Cellulosomes Revealed by Comparative Genomics.</title>
        <authorList>
            <consortium name="DOE Joint Genome Institute"/>
            <person name="Haitjema C.H."/>
            <person name="Gilmore S.P."/>
            <person name="Henske J.K."/>
            <person name="Solomon K.V."/>
            <person name="De Groot R."/>
            <person name="Kuo A."/>
            <person name="Mondo S.J."/>
            <person name="Salamov A.A."/>
            <person name="Labutti K."/>
            <person name="Zhao Z."/>
            <person name="Chiniquy J."/>
            <person name="Barry K."/>
            <person name="Brewer H.M."/>
            <person name="Purvine S.O."/>
            <person name="Wright A.T."/>
            <person name="Boxma B."/>
            <person name="Van Alen T."/>
            <person name="Hackstein J.H."/>
            <person name="Baker S.E."/>
            <person name="Grigoriev I.V."/>
            <person name="O'Malley M.A."/>
        </authorList>
    </citation>
    <scope>NUCLEOTIDE SEQUENCE [LARGE SCALE GENOMIC DNA]</scope>
    <source>
        <strain evidence="3 4">G1</strain>
    </source>
</reference>
<dbReference type="Proteomes" id="UP000193920">
    <property type="component" value="Unassembled WGS sequence"/>
</dbReference>
<proteinExistence type="predicted"/>
<comment type="caution">
    <text evidence="3">The sequence shown here is derived from an EMBL/GenBank/DDBJ whole genome shotgun (WGS) entry which is preliminary data.</text>
</comment>
<evidence type="ECO:0000256" key="1">
    <source>
        <dbReference type="SAM" id="Coils"/>
    </source>
</evidence>
<feature type="domain" description="Up-regulated during septation protein 1" evidence="2">
    <location>
        <begin position="56"/>
        <end position="167"/>
    </location>
</feature>
<accession>A0A1Y2F9G8</accession>
<protein>
    <recommendedName>
        <fullName evidence="2">Up-regulated during septation protein 1 domain-containing protein</fullName>
    </recommendedName>
</protein>
<gene>
    <name evidence="3" type="ORF">LY90DRAFT_500312</name>
</gene>
<evidence type="ECO:0000313" key="3">
    <source>
        <dbReference type="EMBL" id="ORY80539.1"/>
    </source>
</evidence>
<evidence type="ECO:0000313" key="4">
    <source>
        <dbReference type="Proteomes" id="UP000193920"/>
    </source>
</evidence>
<sequence>MTITDMKKVLSKDPKKLGGPMSILAALKVGDDLHMYRNEDTLNPSFNIQKDKILMKDLLENAFTLSTNCYILNKDAINSIKDKILKYTEQVSSLKSKIQSETSIQESVINIVKNGAKDSQTQKSAKEKLSSTNRKLDKLAADLFKTNDKLRISQNDYFSHILGVYSWEIERLRQTGDDFSLKNEDIVRRLRQELEDSICIVKEQKDELDASKALVLQLQAQLELKKLDSNENVNMSTLDRAHVDDLRQQIKELEKQRKEIKTLEIKFNETSSTVASPTNSWMGSLSRRNNKRLRELEDEVYDLKDQMSEQTDTIDKLKAENSELKAKLTSVEIIYQTLPSSLATNRHFTVEDLEKTIKLLLEDNEDQFKRIKSLNKKLREVEADNEMQQKRMNKMEKQTLQNLQSPISPRSNSLKKLGGSGILIPNLKLKFVT</sequence>
<keyword evidence="1" id="KW-0175">Coiled coil</keyword>